<accession>A0A3D3RB13</accession>
<comment type="caution">
    <text evidence="2">The sequence shown here is derived from an EMBL/GenBank/DDBJ whole genome shotgun (WGS) entry which is preliminary data.</text>
</comment>
<sequence length="118" mass="13258">MSDVKLSESVKEMAVPSRLVSGQTQRQEHPLLILDQENLEFILQLVLASGSLKQVARHYGISYPTVRARLDKLIVRLEMLVENRERDEMANLLANLVETGQLTGAAAQSILELHRSTH</sequence>
<dbReference type="EMBL" id="DQAY01000122">
    <property type="protein sequence ID" value="HCO25288.1"/>
    <property type="molecule type" value="Genomic_DNA"/>
</dbReference>
<dbReference type="InterPro" id="IPR018658">
    <property type="entry name" value="DUF2089"/>
</dbReference>
<evidence type="ECO:0000259" key="1">
    <source>
        <dbReference type="Pfam" id="PF09862"/>
    </source>
</evidence>
<evidence type="ECO:0000313" key="3">
    <source>
        <dbReference type="Proteomes" id="UP000263642"/>
    </source>
</evidence>
<name>A0A3D3RB13_9PLAN</name>
<dbReference type="Proteomes" id="UP000263642">
    <property type="component" value="Unassembled WGS sequence"/>
</dbReference>
<gene>
    <name evidence="2" type="ORF">DIT97_20540</name>
</gene>
<dbReference type="Pfam" id="PF09862">
    <property type="entry name" value="DUF2089"/>
    <property type="match status" value="1"/>
</dbReference>
<dbReference type="AlphaFoldDB" id="A0A3D3RB13"/>
<evidence type="ECO:0000313" key="2">
    <source>
        <dbReference type="EMBL" id="HCO25288.1"/>
    </source>
</evidence>
<protein>
    <recommendedName>
        <fullName evidence="1">DUF2089 domain-containing protein</fullName>
    </recommendedName>
</protein>
<organism evidence="2 3">
    <name type="scientific">Gimesia maris</name>
    <dbReference type="NCBI Taxonomy" id="122"/>
    <lineage>
        <taxon>Bacteria</taxon>
        <taxon>Pseudomonadati</taxon>
        <taxon>Planctomycetota</taxon>
        <taxon>Planctomycetia</taxon>
        <taxon>Planctomycetales</taxon>
        <taxon>Planctomycetaceae</taxon>
        <taxon>Gimesia</taxon>
    </lineage>
</organism>
<proteinExistence type="predicted"/>
<feature type="domain" description="DUF2089" evidence="1">
    <location>
        <begin position="34"/>
        <end position="78"/>
    </location>
</feature>
<reference evidence="2 3" key="1">
    <citation type="journal article" date="2018" name="Nat. Biotechnol.">
        <title>A standardized bacterial taxonomy based on genome phylogeny substantially revises the tree of life.</title>
        <authorList>
            <person name="Parks D.H."/>
            <person name="Chuvochina M."/>
            <person name="Waite D.W."/>
            <person name="Rinke C."/>
            <person name="Skarshewski A."/>
            <person name="Chaumeil P.A."/>
            <person name="Hugenholtz P."/>
        </authorList>
    </citation>
    <scope>NUCLEOTIDE SEQUENCE [LARGE SCALE GENOMIC DNA]</scope>
    <source>
        <strain evidence="2">UBA9375</strain>
    </source>
</reference>